<evidence type="ECO:0000256" key="3">
    <source>
        <dbReference type="ARBA" id="ARBA00009077"/>
    </source>
</evidence>
<dbReference type="InterPro" id="IPR001341">
    <property type="entry name" value="Asp_kinase"/>
</dbReference>
<keyword evidence="7" id="KW-0547">Nucleotide-binding</keyword>
<evidence type="ECO:0000256" key="12">
    <source>
        <dbReference type="ARBA" id="ARBA00073087"/>
    </source>
</evidence>
<protein>
    <recommendedName>
        <fullName evidence="12">Aspartate kinase FUB3</fullName>
        <ecNumber evidence="5">2.7.2.4</ecNumber>
    </recommendedName>
    <alternativeName>
        <fullName evidence="13">Fusaric acid biosynthesis protein 3</fullName>
    </alternativeName>
</protein>
<dbReference type="GO" id="GO:0005737">
    <property type="term" value="C:cytoplasm"/>
    <property type="evidence" value="ECO:0007669"/>
    <property type="project" value="TreeGrafter"/>
</dbReference>
<feature type="compositionally biased region" description="Basic and acidic residues" evidence="14">
    <location>
        <begin position="2597"/>
        <end position="2613"/>
    </location>
</feature>
<dbReference type="GO" id="GO:0004072">
    <property type="term" value="F:aspartate kinase activity"/>
    <property type="evidence" value="ECO:0007669"/>
    <property type="project" value="UniProtKB-EC"/>
</dbReference>
<dbReference type="PANTHER" id="PTHR43797:SF2">
    <property type="entry name" value="HOMOCYSTEINE_CYSTEINE SYNTHASE"/>
    <property type="match status" value="1"/>
</dbReference>
<comment type="pathway">
    <text evidence="2">Mycotoxin biosynthesis.</text>
</comment>
<dbReference type="InterPro" id="IPR054542">
    <property type="entry name" value="Cys_met_metab_PP"/>
</dbReference>
<evidence type="ECO:0000259" key="15">
    <source>
        <dbReference type="Pfam" id="PF00696"/>
    </source>
</evidence>
<dbReference type="GO" id="GO:0009090">
    <property type="term" value="P:homoserine biosynthetic process"/>
    <property type="evidence" value="ECO:0007669"/>
    <property type="project" value="UniProtKB-ARBA"/>
</dbReference>
<dbReference type="FunFam" id="3.40.640.10:FF:000035">
    <property type="entry name" value="O-succinylhomoserine sulfhydrylase"/>
    <property type="match status" value="1"/>
</dbReference>
<dbReference type="NCBIfam" id="NF001209">
    <property type="entry name" value="PRK00175.1"/>
    <property type="match status" value="1"/>
</dbReference>
<dbReference type="GO" id="GO:0016747">
    <property type="term" value="F:acyltransferase activity, transferring groups other than amino-acyl groups"/>
    <property type="evidence" value="ECO:0007669"/>
    <property type="project" value="InterPro"/>
</dbReference>
<dbReference type="GO" id="GO:0030170">
    <property type="term" value="F:pyridoxal phosphate binding"/>
    <property type="evidence" value="ECO:0007669"/>
    <property type="project" value="InterPro"/>
</dbReference>
<evidence type="ECO:0000313" key="17">
    <source>
        <dbReference type="EMBL" id="KAF4633648.1"/>
    </source>
</evidence>
<dbReference type="SUPFAM" id="SSF53633">
    <property type="entry name" value="Carbamate kinase-like"/>
    <property type="match status" value="1"/>
</dbReference>
<feature type="domain" description="Aspartokinase ACT" evidence="16">
    <location>
        <begin position="968"/>
        <end position="1027"/>
    </location>
</feature>
<feature type="region of interest" description="Disordered" evidence="14">
    <location>
        <begin position="2335"/>
        <end position="2363"/>
    </location>
</feature>
<keyword evidence="10" id="KW-0663">Pyridoxal phosphate</keyword>
<dbReference type="Pfam" id="PF00696">
    <property type="entry name" value="AA_kinase"/>
    <property type="match status" value="1"/>
</dbReference>
<evidence type="ECO:0000256" key="8">
    <source>
        <dbReference type="ARBA" id="ARBA00022777"/>
    </source>
</evidence>
<dbReference type="PROSITE" id="PS00868">
    <property type="entry name" value="CYS_MET_METAB_PP"/>
    <property type="match status" value="1"/>
</dbReference>
<dbReference type="NCBIfam" id="TIGR00657">
    <property type="entry name" value="asp_kinases"/>
    <property type="match status" value="1"/>
</dbReference>
<evidence type="ECO:0000256" key="6">
    <source>
        <dbReference type="ARBA" id="ARBA00022679"/>
    </source>
</evidence>
<evidence type="ECO:0000256" key="4">
    <source>
        <dbReference type="ARBA" id="ARBA00010122"/>
    </source>
</evidence>
<comment type="caution">
    <text evidence="17">The sequence shown here is derived from an EMBL/GenBank/DDBJ whole genome shotgun (WGS) entry which is preliminary data.</text>
</comment>
<evidence type="ECO:0000259" key="16">
    <source>
        <dbReference type="Pfam" id="PF22468"/>
    </source>
</evidence>
<dbReference type="NCBIfam" id="TIGR01326">
    <property type="entry name" value="OAH_OAS_sulfhy"/>
    <property type="match status" value="1"/>
</dbReference>
<dbReference type="InterPro" id="IPR045865">
    <property type="entry name" value="ACT-like_dom_sf"/>
</dbReference>
<evidence type="ECO:0000256" key="13">
    <source>
        <dbReference type="ARBA" id="ARBA00083304"/>
    </source>
</evidence>
<evidence type="ECO:0000256" key="1">
    <source>
        <dbReference type="ARBA" id="ARBA00001933"/>
    </source>
</evidence>
<dbReference type="Gene3D" id="3.40.640.10">
    <property type="entry name" value="Type I PLP-dependent aspartate aminotransferase-like (Major domain)"/>
    <property type="match status" value="1"/>
</dbReference>
<keyword evidence="6" id="KW-0808">Transferase</keyword>
<organism evidence="17 18">
    <name type="scientific">Cudoniella acicularis</name>
    <dbReference type="NCBI Taxonomy" id="354080"/>
    <lineage>
        <taxon>Eukaryota</taxon>
        <taxon>Fungi</taxon>
        <taxon>Dikarya</taxon>
        <taxon>Ascomycota</taxon>
        <taxon>Pezizomycotina</taxon>
        <taxon>Leotiomycetes</taxon>
        <taxon>Helotiales</taxon>
        <taxon>Tricladiaceae</taxon>
        <taxon>Cudoniella</taxon>
    </lineage>
</organism>
<comment type="catalytic activity">
    <reaction evidence="11">
        <text>L-aspartate + ATP = 4-phospho-L-aspartate + ADP</text>
        <dbReference type="Rhea" id="RHEA:23776"/>
        <dbReference type="ChEBI" id="CHEBI:29991"/>
        <dbReference type="ChEBI" id="CHEBI:30616"/>
        <dbReference type="ChEBI" id="CHEBI:57535"/>
        <dbReference type="ChEBI" id="CHEBI:456216"/>
        <dbReference type="EC" id="2.7.2.4"/>
    </reaction>
</comment>
<dbReference type="Gene3D" id="3.30.2130.10">
    <property type="entry name" value="VC0802-like"/>
    <property type="match status" value="1"/>
</dbReference>
<dbReference type="CDD" id="cd00614">
    <property type="entry name" value="CGS_like"/>
    <property type="match status" value="1"/>
</dbReference>
<comment type="similarity">
    <text evidence="4">Belongs to the aspartokinase family.</text>
</comment>
<dbReference type="OrthoDB" id="2123952at2759"/>
<feature type="region of interest" description="Disordered" evidence="14">
    <location>
        <begin position="1674"/>
        <end position="1699"/>
    </location>
</feature>
<sequence>MHEEHRQFYPTPSKHRNTQRHVLDYTPTIAHQYQHLVSSQKYALLDSFKLESEIILNKVIIAYKTWGTLNANKDNCLVVCHALSGSSDIADWWGPLLGNGKAFDTSRYFVFCANVLGSPYGTTSPLSVNPETGRIYGPEFPQTTIRDDVRLHKLVLDALGVTQIAAVVGGSMGGMATLEWPLCTPKGYVNAIVPISTSVDHDAWGISWAEAQRQCIFADPAFDGGYYDPTPEGQPASGLAAARMVAMLTYRSSPSFSARFGRGSATNRVAKSASVGCDKPEQNNAVSLDFCKTTRIPQAFRNAECDPETPRFTAQSYLQYQGQKFVNRFDANCFIHLTRKMDHHDITRGRIPNSETPDSISRAQSLAQVLSTAPPKALVVGIASDVLFTPEQQEVLVNALLEASLVMIPSPEGHDGFLLEFEILSPLIEEYLKERCPSIYEGAPLIAEDNLSEIVSDSVFGELESGPLKLMEADKNKQGLFISPQRTKCVSTTSTVSPSSAIIDSVLKMPLLLSKKPWIVQKYGGTSLGKLLETITGTIIPQYLETNNVAVVCSAISGTSKSQGTTSLLLQAIEYAMLSSKNEQLNETIDVVKDNHLKASRVMQFGIDAVRHAKIFVELEGGIIDDCEQLRSFLVAAQTIGELSGKSNDRVVATGEKLACRVVVASLMSKGIKAKLVTLDDLVQKAYTKDKYKQRKAYEELGPRFFDALAVDIRRRIEDCGDNVPVVTGFFGMMPISILQSVGRGYSDLCAAMCAVGTFASELQIWKEVDGIFTADPKKVPSAQLLPTVTLEEASELTYYGSEVIHPFTMEQIRSANIALRIKNVKNPEGSGTIIYPSQSSEVSNTGSKSITSNIKSAMPGDGISSFMQANGYYGLSQNRRVPTALTTKDSILLINIQSNRQRKSHGFLAQIFQKLDELNIVADLITSSEQSVSLAISSLDEFENIERLTQSLGKCGKVEVSQNMAIVSVIGHKMRNMVGIAGQIFSKLASGGVNIYLIGQGASEINISLVIRNQDTQTAMDIIHENVLASSSGFEHNWAKSTQIGELRTELLAHEPVFAKYRITQSLDRCLRSLSLQRGATHTFESGGFKRDNENSNGYISFTQWKTLSHKHKASSSLFKIEIDLVNQRLPQCLHPDLLEGEPEFDTLQLHAGQEPDPTNGSRAVPLFQTCSYNFMDAADGASKFAWAKDGYVYTRMGNPTISVFEQRMTMLEGGVGAVATASGHAAQFMAITSCMEAGSNFVSTSWLYGGTYNQFRVYLKKFGIKVKWVEGQDPKAIAAAIDENTRAVYIETIGNPKHNVPDIAAIAKVAHDAGIPLICDNTFGMGGYVQRPFSLGADIITHSATKWIGGHGTSMGGIVIDGGKFDWSKSGKFPGFTEVADGYHGMKFWDAYGFKALAAKLRMDAMRDLGPCMSPFNAWLFLMGLETLSLRGERHNKNALAFAEWLEAHPLVSWVLYPGLKSHPDHEYASKNLKNGFGGVLTFGVAGNIDEVSAVVDNLKLCSHLANVGDAKTLIIHPWRTTHQQLPDEEKIQAGVTPDLIRVSLGLEHIDDIIHDFQQAFDGAGLKAANGIKVVKSFPRFQVVMDFNSTAATDVGVNYDAGNFYFDNPPPDLDDRARGGINSKPTKARKKFAVPPVKPLPHLNFPKLTHCDKCIAKSKVCVYTQSRRGGSRIRKKRGSSSLGEARPDPSSDNNDFNPVSLSILPELNQASFAESLSLVLPGGGLKQLDLCLDDTDLMFDAIFNSQNESHDSGYETSDIAATCSESDHSYSAIRVYANDQDTLGAYYTYIHPYFPVLPPPEPHQVVDNPEFGTRRSPDAFFSSQSAPDFEPSTPLSLAISAILTLIPHPDDTDPLGTDSVHLRREQAQAFAQSAFESIEIESELVDSTTQPSEALSNDPNPLDRTPFHVQNPLENESIIALLLLSSYEYAQRGNIAKMRNRAGQALNAALNLGLHAKANEDSYYAEANRRVWWMTYITVCQGSILSNSPPPVLLYDPRFTTPGPSFLSDSEAWTVFLQAQQVIVSATQFVIDLDVTMKTGSVTAVIWQRMLELEGLIEPLVLKADTWSLESFPPVSLDPSELKVSQALRAIARIKLNSARIKLHRYCAFQDIPVFTKKHCDLKSVPNTTTPSEKPNAPVCPCSSTFHQIQSVVDLSNSSVSQSAAIGCGMLPFSSHFSAKVCLRSAFNIARSFQSLPYPEPVCSNDPMAIFTHTKDRTKIPRTIPVFACCAMQSSYAIIMLCYKTRAMGCRGLVEGRDSPADLLLRQLQDALRMVLEALKNYSIAYEALGGMRDQIELADEALSTKAGYPITSTARGWSECPTVERISTSYCEPPASFIEPTPRQGEEKEKRRDPQFSRQQLSNQALGTRLTVGKAAPRTFEPFGGQVPRIRYSTKPPPPTWSLGLERNCLIFQRTWAIQSKVLQLRLRPQSYFIFISGTNIHLFYGFQRSTKQQQLRGGIVHDTTSLADYDHYTLSKRNIHHHRDHHNNHDADHLSRKQHLHGTNINLDLHKRSLPLHGSLNMHLCPPRRHYNHLNLSTKHNMHRPNHALDKQCRPNELSRKRDLQCGSPEPVHAGTEVIEHGSSCCWSWKDERWSGGPSGREERFRGNESTRTYKF</sequence>
<name>A0A8H4RQU5_9HELO</name>
<keyword evidence="9" id="KW-0067">ATP-binding</keyword>
<dbReference type="EMBL" id="JAAMPI010000243">
    <property type="protein sequence ID" value="KAF4633648.1"/>
    <property type="molecule type" value="Genomic_DNA"/>
</dbReference>
<dbReference type="FunFam" id="3.40.1160.10:FF:000023">
    <property type="entry name" value="Probable aspartokinase"/>
    <property type="match status" value="1"/>
</dbReference>
<evidence type="ECO:0000256" key="2">
    <source>
        <dbReference type="ARBA" id="ARBA00004685"/>
    </source>
</evidence>
<dbReference type="InterPro" id="IPR000277">
    <property type="entry name" value="Cys/Met-Metab_PyrdxlP-dep_enz"/>
</dbReference>
<evidence type="ECO:0000256" key="11">
    <source>
        <dbReference type="ARBA" id="ARBA00047872"/>
    </source>
</evidence>
<feature type="compositionally biased region" description="Basic and acidic residues" evidence="14">
    <location>
        <begin position="2347"/>
        <end position="2358"/>
    </location>
</feature>
<feature type="region of interest" description="Disordered" evidence="14">
    <location>
        <begin position="2597"/>
        <end position="2620"/>
    </location>
</feature>
<dbReference type="InterPro" id="IPR001048">
    <property type="entry name" value="Asp/Glu/Uridylate_kinase"/>
</dbReference>
<proteinExistence type="inferred from homology"/>
<evidence type="ECO:0000256" key="7">
    <source>
        <dbReference type="ARBA" id="ARBA00022741"/>
    </source>
</evidence>
<dbReference type="InterPro" id="IPR015422">
    <property type="entry name" value="PyrdxlP-dep_Trfase_small"/>
</dbReference>
<dbReference type="Gene3D" id="3.40.1160.10">
    <property type="entry name" value="Acetylglutamate kinase-like"/>
    <property type="match status" value="1"/>
</dbReference>
<keyword evidence="8" id="KW-0418">Kinase</keyword>
<dbReference type="GO" id="GO:0019346">
    <property type="term" value="P:transsulfuration"/>
    <property type="evidence" value="ECO:0007669"/>
    <property type="project" value="InterPro"/>
</dbReference>
<dbReference type="GO" id="GO:0003961">
    <property type="term" value="F:O-acetylhomoserine aminocarboxypropyltransferase activity"/>
    <property type="evidence" value="ECO:0007669"/>
    <property type="project" value="TreeGrafter"/>
</dbReference>
<evidence type="ECO:0000256" key="10">
    <source>
        <dbReference type="ARBA" id="ARBA00022898"/>
    </source>
</evidence>
<dbReference type="InterPro" id="IPR006235">
    <property type="entry name" value="OAc-hSer/O-AcSer_sulfhydrylase"/>
</dbReference>
<evidence type="ECO:0000256" key="5">
    <source>
        <dbReference type="ARBA" id="ARBA00013059"/>
    </source>
</evidence>
<dbReference type="GO" id="GO:0071269">
    <property type="term" value="P:L-homocysteine biosynthetic process"/>
    <property type="evidence" value="ECO:0007669"/>
    <property type="project" value="TreeGrafter"/>
</dbReference>
<feature type="domain" description="Aspartate/glutamate/uridylate kinase" evidence="15">
    <location>
        <begin position="518"/>
        <end position="824"/>
    </location>
</feature>
<comment type="similarity">
    <text evidence="3">Belongs to the trans-sulfuration enzymes family.</text>
</comment>
<dbReference type="SUPFAM" id="SSF55021">
    <property type="entry name" value="ACT-like"/>
    <property type="match status" value="2"/>
</dbReference>
<dbReference type="GO" id="GO:0004124">
    <property type="term" value="F:cysteine synthase activity"/>
    <property type="evidence" value="ECO:0007669"/>
    <property type="project" value="TreeGrafter"/>
</dbReference>
<dbReference type="SUPFAM" id="SSF53474">
    <property type="entry name" value="alpha/beta-Hydrolases"/>
    <property type="match status" value="1"/>
</dbReference>
<dbReference type="NCBIfam" id="TIGR01392">
    <property type="entry name" value="homoserO_Ac_trn"/>
    <property type="match status" value="1"/>
</dbReference>
<comment type="cofactor">
    <cofactor evidence="1">
        <name>pyridoxal 5'-phosphate</name>
        <dbReference type="ChEBI" id="CHEBI:597326"/>
    </cofactor>
</comment>
<dbReference type="InterPro" id="IPR054352">
    <property type="entry name" value="ACT_Aspartokinase"/>
</dbReference>
<dbReference type="GO" id="GO:0005524">
    <property type="term" value="F:ATP binding"/>
    <property type="evidence" value="ECO:0007669"/>
    <property type="project" value="UniProtKB-KW"/>
</dbReference>
<dbReference type="PANTHER" id="PTHR43797">
    <property type="entry name" value="HOMOCYSTEINE/CYSTEINE SYNTHASE"/>
    <property type="match status" value="1"/>
</dbReference>
<dbReference type="InterPro" id="IPR015421">
    <property type="entry name" value="PyrdxlP-dep_Trfase_major"/>
</dbReference>
<dbReference type="GO" id="GO:0006535">
    <property type="term" value="P:cysteine biosynthetic process from serine"/>
    <property type="evidence" value="ECO:0007669"/>
    <property type="project" value="TreeGrafter"/>
</dbReference>
<dbReference type="Gene3D" id="3.40.50.1820">
    <property type="entry name" value="alpha/beta hydrolase"/>
    <property type="match status" value="1"/>
</dbReference>
<accession>A0A8H4RQU5</accession>
<dbReference type="Gene3D" id="3.90.1150.10">
    <property type="entry name" value="Aspartate Aminotransferase, domain 1"/>
    <property type="match status" value="1"/>
</dbReference>
<dbReference type="EC" id="2.7.2.4" evidence="5"/>
<gene>
    <name evidence="17" type="ORF">G7Y89_g4464</name>
</gene>
<evidence type="ECO:0000256" key="14">
    <source>
        <dbReference type="SAM" id="MobiDB-lite"/>
    </source>
</evidence>
<keyword evidence="18" id="KW-1185">Reference proteome</keyword>
<dbReference type="CDD" id="cd12148">
    <property type="entry name" value="fungal_TF_MHR"/>
    <property type="match status" value="1"/>
</dbReference>
<evidence type="ECO:0000313" key="18">
    <source>
        <dbReference type="Proteomes" id="UP000566819"/>
    </source>
</evidence>
<dbReference type="Proteomes" id="UP000566819">
    <property type="component" value="Unassembled WGS sequence"/>
</dbReference>
<dbReference type="InterPro" id="IPR015424">
    <property type="entry name" value="PyrdxlP-dep_Trfase"/>
</dbReference>
<dbReference type="SUPFAM" id="SSF53383">
    <property type="entry name" value="PLP-dependent transferases"/>
    <property type="match status" value="1"/>
</dbReference>
<dbReference type="InterPro" id="IPR029058">
    <property type="entry name" value="AB_hydrolase_fold"/>
</dbReference>
<dbReference type="FunFam" id="3.30.2130.10:FF:000001">
    <property type="entry name" value="Bifunctional aspartokinase/homoserine dehydrogenase"/>
    <property type="match status" value="1"/>
</dbReference>
<dbReference type="InterPro" id="IPR036393">
    <property type="entry name" value="AceGlu_kinase-like_sf"/>
</dbReference>
<dbReference type="Pfam" id="PF22468">
    <property type="entry name" value="ACT_9"/>
    <property type="match status" value="1"/>
</dbReference>
<dbReference type="Pfam" id="PF01053">
    <property type="entry name" value="Cys_Met_Meta_PP"/>
    <property type="match status" value="1"/>
</dbReference>
<reference evidence="17 18" key="1">
    <citation type="submission" date="2020-03" db="EMBL/GenBank/DDBJ databases">
        <title>Draft Genome Sequence of Cudoniella acicularis.</title>
        <authorList>
            <person name="Buettner E."/>
            <person name="Kellner H."/>
        </authorList>
    </citation>
    <scope>NUCLEOTIDE SEQUENCE [LARGE SCALE GENOMIC DNA]</scope>
    <source>
        <strain evidence="17 18">DSM 108380</strain>
    </source>
</reference>
<dbReference type="GO" id="GO:0009088">
    <property type="term" value="P:threonine biosynthetic process"/>
    <property type="evidence" value="ECO:0007669"/>
    <property type="project" value="UniProtKB-ARBA"/>
</dbReference>
<dbReference type="InterPro" id="IPR008220">
    <property type="entry name" value="HAT_MetX-like"/>
</dbReference>
<evidence type="ECO:0000256" key="9">
    <source>
        <dbReference type="ARBA" id="ARBA00022840"/>
    </source>
</evidence>
<dbReference type="HAMAP" id="MF_00296">
    <property type="entry name" value="MetX_acyltransf"/>
    <property type="match status" value="1"/>
</dbReference>